<proteinExistence type="predicted"/>
<dbReference type="Pfam" id="PF13958">
    <property type="entry name" value="ToxN_toxin"/>
    <property type="match status" value="1"/>
</dbReference>
<accession>A0A2T3FZE1</accession>
<dbReference type="Gene3D" id="3.10.129.130">
    <property type="match status" value="1"/>
</dbReference>
<dbReference type="EMBL" id="PYLP01000006">
    <property type="protein sequence ID" value="PST40623.1"/>
    <property type="molecule type" value="Genomic_DNA"/>
</dbReference>
<dbReference type="GO" id="GO:0004521">
    <property type="term" value="F:RNA endonuclease activity"/>
    <property type="evidence" value="ECO:0007669"/>
    <property type="project" value="InterPro"/>
</dbReference>
<comment type="caution">
    <text evidence="1">The sequence shown here is derived from an EMBL/GenBank/DDBJ whole genome shotgun (WGS) entry which is preliminary data.</text>
</comment>
<dbReference type="RefSeq" id="WP_106987928.1">
    <property type="nucleotide sequence ID" value="NZ_PYLP01000006.1"/>
</dbReference>
<dbReference type="AlphaFoldDB" id="A0A2T3FZE1"/>
<sequence>MKLYEIDRDYMDYLHKIDSKVLTHNVDKHQRKFIAIKVKLNGYQYFVPLSSPDFRDYYDDHGIKKVQFTRVPTIKRIFNGNPTVESYLGKLLFNNMIPVPKGSYYEFNIFLEKDQKYKGLLIDQVRVLRSKKNQEDILKRAQVVYKLKSRNSSYSYIQYATVDFSLLEKACDKYIEKYGC</sequence>
<dbReference type="GeneID" id="77470807"/>
<protein>
    <recommendedName>
        <fullName evidence="3">Type III toxin-antitoxin system ToxN/AbiQ family toxin</fullName>
    </recommendedName>
</protein>
<evidence type="ECO:0008006" key="3">
    <source>
        <dbReference type="Google" id="ProtNLM"/>
    </source>
</evidence>
<evidence type="ECO:0000313" key="1">
    <source>
        <dbReference type="EMBL" id="PST40623.1"/>
    </source>
</evidence>
<dbReference type="InterPro" id="IPR053735">
    <property type="entry name" value="Type_III_TA_endoRNase"/>
</dbReference>
<dbReference type="Proteomes" id="UP000241201">
    <property type="component" value="Unassembled WGS sequence"/>
</dbReference>
<dbReference type="GO" id="GO:0003723">
    <property type="term" value="F:RNA binding"/>
    <property type="evidence" value="ECO:0007669"/>
    <property type="project" value="InterPro"/>
</dbReference>
<evidence type="ECO:0000313" key="2">
    <source>
        <dbReference type="Proteomes" id="UP000241201"/>
    </source>
</evidence>
<reference evidence="2" key="1">
    <citation type="submission" date="2018-03" db="EMBL/GenBank/DDBJ databases">
        <title>Lachnoclostridium SNUG30370 gen.nov., sp.nov., isolated from human faeces.</title>
        <authorList>
            <person name="Seo B."/>
            <person name="Jeon K."/>
            <person name="Ko G."/>
        </authorList>
    </citation>
    <scope>NUCLEOTIDE SEQUENCE [LARGE SCALE GENOMIC DNA]</scope>
    <source>
        <strain evidence="2">SNUG30370</strain>
    </source>
</reference>
<gene>
    <name evidence="1" type="ORF">C7U55_06860</name>
</gene>
<name>A0A2T3FZE1_9FIRM</name>
<dbReference type="InterPro" id="IPR025911">
    <property type="entry name" value="ToxN/AbiQ_toxin"/>
</dbReference>
<organism evidence="1 2">
    <name type="scientific">Faecalibacillus faecis</name>
    <dbReference type="NCBI Taxonomy" id="1982628"/>
    <lineage>
        <taxon>Bacteria</taxon>
        <taxon>Bacillati</taxon>
        <taxon>Bacillota</taxon>
        <taxon>Erysipelotrichia</taxon>
        <taxon>Erysipelotrichales</taxon>
        <taxon>Coprobacillaceae</taxon>
        <taxon>Faecalibacillus</taxon>
    </lineage>
</organism>
<keyword evidence="2" id="KW-1185">Reference proteome</keyword>